<evidence type="ECO:0000313" key="1">
    <source>
        <dbReference type="EMBL" id="POM79472.1"/>
    </source>
</evidence>
<name>A0A2P4YNT6_9STRA</name>
<reference evidence="1 2" key="1">
    <citation type="journal article" date="2017" name="Genome Biol. Evol.">
        <title>Phytophthora megakarya and P. palmivora, closely related causal agents of cacao black pod rot, underwent increases in genome sizes and gene numbers by different mechanisms.</title>
        <authorList>
            <person name="Ali S.S."/>
            <person name="Shao J."/>
            <person name="Lary D.J."/>
            <person name="Kronmiller B."/>
            <person name="Shen D."/>
            <person name="Strem M.D."/>
            <person name="Amoako-Attah I."/>
            <person name="Akrofi A.Y."/>
            <person name="Begoude B.A."/>
            <person name="Ten Hoopen G.M."/>
            <person name="Coulibaly K."/>
            <person name="Kebe B.I."/>
            <person name="Melnick R.L."/>
            <person name="Guiltinan M.J."/>
            <person name="Tyler B.M."/>
            <person name="Meinhardt L.W."/>
            <person name="Bailey B.A."/>
        </authorList>
    </citation>
    <scope>NUCLEOTIDE SEQUENCE [LARGE SCALE GENOMIC DNA]</scope>
    <source>
        <strain evidence="2">sbr112.9</strain>
    </source>
</reference>
<proteinExistence type="predicted"/>
<dbReference type="AlphaFoldDB" id="A0A2P4YNT6"/>
<evidence type="ECO:0000313" key="2">
    <source>
        <dbReference type="Proteomes" id="UP000237271"/>
    </source>
</evidence>
<gene>
    <name evidence="1" type="ORF">PHPALM_2850</name>
</gene>
<organism evidence="1 2">
    <name type="scientific">Phytophthora palmivora</name>
    <dbReference type="NCBI Taxonomy" id="4796"/>
    <lineage>
        <taxon>Eukaryota</taxon>
        <taxon>Sar</taxon>
        <taxon>Stramenopiles</taxon>
        <taxon>Oomycota</taxon>
        <taxon>Peronosporomycetes</taxon>
        <taxon>Peronosporales</taxon>
        <taxon>Peronosporaceae</taxon>
        <taxon>Phytophthora</taxon>
    </lineage>
</organism>
<comment type="caution">
    <text evidence="1">The sequence shown here is derived from an EMBL/GenBank/DDBJ whole genome shotgun (WGS) entry which is preliminary data.</text>
</comment>
<sequence length="205" mass="23932">MGILRQLNLYYEGRQDDSTCRRCQLGKETQTHIFWECPHAKECWLWLISHWLGAPASESELPKFRDYCASRKAPPISTTMKMRLNLDTGSYTSQFEEVLQRIWRVLTTVCYTVLWVQRNRKIFEEESMSVEQSCYDFQEAGIRQLRAVAKREQMLPETVKKGVLLSQCLDSFTKLPEQQPRESVAAMRLARQSPLVAMIKTKLGF</sequence>
<dbReference type="Proteomes" id="UP000237271">
    <property type="component" value="Unassembled WGS sequence"/>
</dbReference>
<dbReference type="OrthoDB" id="129138at2759"/>
<dbReference type="EMBL" id="NCKW01001489">
    <property type="protein sequence ID" value="POM79472.1"/>
    <property type="molecule type" value="Genomic_DNA"/>
</dbReference>
<accession>A0A2P4YNT6</accession>
<keyword evidence="2" id="KW-1185">Reference proteome</keyword>
<evidence type="ECO:0008006" key="3">
    <source>
        <dbReference type="Google" id="ProtNLM"/>
    </source>
</evidence>
<protein>
    <recommendedName>
        <fullName evidence="3">Reverse transcriptase zinc-binding domain-containing protein</fullName>
    </recommendedName>
</protein>